<accession>A0ABQ0JNM4</accession>
<dbReference type="Proteomes" id="UP000029223">
    <property type="component" value="Unassembled WGS sequence"/>
</dbReference>
<evidence type="ECO:0000313" key="1">
    <source>
        <dbReference type="EMBL" id="GAL30340.1"/>
    </source>
</evidence>
<reference evidence="2" key="1">
    <citation type="submission" date="2014-09" db="EMBL/GenBank/DDBJ databases">
        <title>Vibrio variabilis JCM 19239. (C206) whole genome shotgun sequence.</title>
        <authorList>
            <person name="Sawabe T."/>
            <person name="Meirelles P."/>
            <person name="Nakanishi M."/>
            <person name="Sayaka M."/>
            <person name="Hattori M."/>
            <person name="Ohkuma M."/>
        </authorList>
    </citation>
    <scope>NUCLEOTIDE SEQUENCE [LARGE SCALE GENOMIC DNA]</scope>
    <source>
        <strain evidence="2">JCM 19239</strain>
    </source>
</reference>
<organism evidence="1 2">
    <name type="scientific">Vibrio variabilis</name>
    <dbReference type="NCBI Taxonomy" id="990271"/>
    <lineage>
        <taxon>Bacteria</taxon>
        <taxon>Pseudomonadati</taxon>
        <taxon>Pseudomonadota</taxon>
        <taxon>Gammaproteobacteria</taxon>
        <taxon>Vibrionales</taxon>
        <taxon>Vibrionaceae</taxon>
        <taxon>Vibrio</taxon>
    </lineage>
</organism>
<keyword evidence="2" id="KW-1185">Reference proteome</keyword>
<comment type="caution">
    <text evidence="1">The sequence shown here is derived from an EMBL/GenBank/DDBJ whole genome shotgun (WGS) entry which is preliminary data.</text>
</comment>
<gene>
    <name evidence="1" type="ORF">JCM19239_6503</name>
</gene>
<sequence>MTEYLEHHAHQKSSKLVELVYLVLTGAGLACLQAEMKVHAIWLGNDYMTTIATLFPLYPA</sequence>
<dbReference type="EMBL" id="BBMS01000092">
    <property type="protein sequence ID" value="GAL30340.1"/>
    <property type="molecule type" value="Genomic_DNA"/>
</dbReference>
<evidence type="ECO:0000313" key="2">
    <source>
        <dbReference type="Proteomes" id="UP000029223"/>
    </source>
</evidence>
<name>A0ABQ0JNM4_9VIBR</name>
<protein>
    <submittedName>
        <fullName evidence="1">Uncharacterized protein</fullName>
    </submittedName>
</protein>
<proteinExistence type="predicted"/>